<keyword evidence="1" id="KW-0732">Signal</keyword>
<feature type="signal peptide" evidence="1">
    <location>
        <begin position="1"/>
        <end position="35"/>
    </location>
</feature>
<dbReference type="VEuPathDB" id="ToxoDB:ENH_00081310"/>
<dbReference type="RefSeq" id="XP_013433261.1">
    <property type="nucleotide sequence ID" value="XM_013577807.1"/>
</dbReference>
<dbReference type="EMBL" id="HG723015">
    <property type="protein sequence ID" value="CDJ64794.1"/>
    <property type="molecule type" value="Genomic_DNA"/>
</dbReference>
<protein>
    <submittedName>
        <fullName evidence="2">Uncharacterized protein</fullName>
    </submittedName>
</protein>
<dbReference type="GeneID" id="25478260"/>
<evidence type="ECO:0000313" key="3">
    <source>
        <dbReference type="Proteomes" id="UP000030754"/>
    </source>
</evidence>
<dbReference type="OrthoDB" id="347068at2759"/>
<proteinExistence type="predicted"/>
<reference evidence="2" key="1">
    <citation type="submission" date="2013-10" db="EMBL/GenBank/DDBJ databases">
        <title>Genomic analysis of the causative agents of coccidiosis in chickens.</title>
        <authorList>
            <person name="Reid A.J."/>
            <person name="Blake D."/>
            <person name="Billington K."/>
            <person name="Browne H."/>
            <person name="Dunn M."/>
            <person name="Hung S."/>
            <person name="Kawahara F."/>
            <person name="Miranda-Saavedra D."/>
            <person name="Mourier T."/>
            <person name="Nagra H."/>
            <person name="Otto T.D."/>
            <person name="Rawlings N."/>
            <person name="Sanchez A."/>
            <person name="Sanders M."/>
            <person name="Subramaniam C."/>
            <person name="Tay Y."/>
            <person name="Dear P."/>
            <person name="Doerig C."/>
            <person name="Gruber A."/>
            <person name="Parkinson J."/>
            <person name="Shirley M."/>
            <person name="Wan K.L."/>
            <person name="Berriman M."/>
            <person name="Tomley F."/>
            <person name="Pain A."/>
        </authorList>
    </citation>
    <scope>NUCLEOTIDE SEQUENCE [LARGE SCALE GENOMIC DNA]</scope>
    <source>
        <strain evidence="2">Houghton</strain>
    </source>
</reference>
<reference evidence="2" key="2">
    <citation type="submission" date="2013-10" db="EMBL/GenBank/DDBJ databases">
        <authorList>
            <person name="Aslett M."/>
        </authorList>
    </citation>
    <scope>NUCLEOTIDE SEQUENCE [LARGE SCALE GENOMIC DNA]</scope>
    <source>
        <strain evidence="2">Houghton</strain>
    </source>
</reference>
<keyword evidence="3" id="KW-1185">Reference proteome</keyword>
<sequence>MNATRGSAAERLRPAVWILAFACSCLILVSSPCAAFEKWERPLGWNPQYGPRYVVFWGGPSGYKEPSLGTCSYGHFSTSPEPAAARLSAFDDFGLLSLYEGSQSASFPPSAAEDQQQQQQQLQLQQLRRLPFLESHPSFRYAAAPAAPLLQPRGSSLQQLLRAAKAVAMEVCLDFLQRMEQQSGAPTGAAANKLEAEAARVFLVLLEAYEAQQRAAAGPSPEAAAAVAEKLQSLLSSARNQESWDSSKYAYWLEASSSTAAAGGPYYLPDLEASLLASSLRALSLAGPEAQGPLGGPQGAPLGGPNAYRDCSHLASSSGAPGTAAARQLLCADSFFAAAAAAHKAAARIAAVCSPRGQQLISSAAKRLQKTLKANAKEIQSESPFKTLAEQILKEGE</sequence>
<accession>U6MQP5</accession>
<dbReference type="AlphaFoldDB" id="U6MQP5"/>
<evidence type="ECO:0000256" key="1">
    <source>
        <dbReference type="SAM" id="SignalP"/>
    </source>
</evidence>
<name>U6MQP5_9EIME</name>
<gene>
    <name evidence="2" type="ORF">ENH_00081310</name>
</gene>
<dbReference type="PROSITE" id="PS51257">
    <property type="entry name" value="PROKAR_LIPOPROTEIN"/>
    <property type="match status" value="1"/>
</dbReference>
<dbReference type="Proteomes" id="UP000030754">
    <property type="component" value="Unassembled WGS sequence"/>
</dbReference>
<feature type="chain" id="PRO_5004676126" evidence="1">
    <location>
        <begin position="36"/>
        <end position="397"/>
    </location>
</feature>
<evidence type="ECO:0000313" key="2">
    <source>
        <dbReference type="EMBL" id="CDJ64794.1"/>
    </source>
</evidence>
<organism evidence="2 3">
    <name type="scientific">Eimeria necatrix</name>
    <dbReference type="NCBI Taxonomy" id="51315"/>
    <lineage>
        <taxon>Eukaryota</taxon>
        <taxon>Sar</taxon>
        <taxon>Alveolata</taxon>
        <taxon>Apicomplexa</taxon>
        <taxon>Conoidasida</taxon>
        <taxon>Coccidia</taxon>
        <taxon>Eucoccidiorida</taxon>
        <taxon>Eimeriorina</taxon>
        <taxon>Eimeriidae</taxon>
        <taxon>Eimeria</taxon>
    </lineage>
</organism>